<feature type="domain" description="Serine/threonine-protein phosphatase 4 regulatory subunit 3-like central" evidence="4">
    <location>
        <begin position="142"/>
        <end position="641"/>
    </location>
</feature>
<dbReference type="GO" id="GO:0030289">
    <property type="term" value="C:protein phosphatase 4 complex"/>
    <property type="evidence" value="ECO:0007669"/>
    <property type="project" value="TreeGrafter"/>
</dbReference>
<keyword evidence="2" id="KW-0539">Nucleus</keyword>
<dbReference type="Pfam" id="PF04802">
    <property type="entry name" value="PP4R3"/>
    <property type="match status" value="1"/>
</dbReference>
<dbReference type="Proteomes" id="UP000266673">
    <property type="component" value="Unassembled WGS sequence"/>
</dbReference>
<dbReference type="InterPro" id="IPR006887">
    <property type="entry name" value="P4R3-like_central_dom"/>
</dbReference>
<reference evidence="6 7" key="1">
    <citation type="submission" date="2018-06" db="EMBL/GenBank/DDBJ databases">
        <title>Comparative genomics reveals the genomic features of Rhizophagus irregularis, R. cerebriforme, R. diaphanum and Gigaspora rosea, and their symbiotic lifestyle signature.</title>
        <authorList>
            <person name="Morin E."/>
            <person name="San Clemente H."/>
            <person name="Chen E.C.H."/>
            <person name="De La Providencia I."/>
            <person name="Hainaut M."/>
            <person name="Kuo A."/>
            <person name="Kohler A."/>
            <person name="Murat C."/>
            <person name="Tang N."/>
            <person name="Roy S."/>
            <person name="Loubradou J."/>
            <person name="Henrissat B."/>
            <person name="Grigoriev I.V."/>
            <person name="Corradi N."/>
            <person name="Roux C."/>
            <person name="Martin F.M."/>
        </authorList>
    </citation>
    <scope>NUCLEOTIDE SEQUENCE [LARGE SCALE GENOMIC DNA]</scope>
    <source>
        <strain evidence="6 7">DAOM 194757</strain>
    </source>
</reference>
<dbReference type="SUPFAM" id="SSF50729">
    <property type="entry name" value="PH domain-like"/>
    <property type="match status" value="1"/>
</dbReference>
<feature type="compositionally biased region" description="Acidic residues" evidence="3">
    <location>
        <begin position="760"/>
        <end position="769"/>
    </location>
</feature>
<dbReference type="Pfam" id="PF22972">
    <property type="entry name" value="EVH1_PP4R3"/>
    <property type="match status" value="1"/>
</dbReference>
<feature type="compositionally biased region" description="Polar residues" evidence="3">
    <location>
        <begin position="822"/>
        <end position="836"/>
    </location>
</feature>
<dbReference type="EMBL" id="QKWP01000602">
    <property type="protein sequence ID" value="RIB17482.1"/>
    <property type="molecule type" value="Genomic_DNA"/>
</dbReference>
<sequence length="845" mass="96597">MAMEVKQRRVKVYQLSRESEWLDKGTGFCTCLVNEAKDGAYIIVRSEEDTAVLLLNSRIMKDHDYQKQQDTLVVWTEPNGLDLALSFQEAEGCTEIWEFISDIKVRMGNSNSSDTRTSPPPDLEIPNMTIKLPEPTLSNLEEIELIIKVSSRSIYEREKLAAFVTQGYIAKLLPLLSTCEDLEDLKDLHRLCNIMKGIIMLQDSEIYEYILRDDVIMQVVGMLEYDPEFPNYKANHRQYLADNSKFKEIVKIKDKSIETKIHETFRLQYLKDVVFARVFDDPTSSILSSLIFFNHVDICKHFSQDDEFLEELFNILNEENGSPKRKRDVIMFVQQLCFIAKSIHVPHKKELYRSLARHGLFKVFDHSLVDNDPTVKTAGGEILASLLDTDASIIRSYIVKQAEEKKKTLAETIIERFIQDSDLGVKAQYAEALRLLLDMNAGLSEMGFIVPESLSLLQPKHDDDIDNFLNLFYEELISKMVKPVSDLEKEDEVLSLSPDIAALCFHICELLSFVIRQHTFRSKYFVLSTDISSKICMLFRSTEKYVKLAALRYFRACIGMKEDFYNRYLVRNNLFDPIIRVFMETKGRDNLLNSAFLELFDFIRKDNIKYLITHIMERHGEQLLKIDYVDTFQLLQLRYEQNKEILIGSDKSPGESSQSQSNIRQKGREGWSSGIGDEDEDAYFNTSDEEDNISNTSGECSKIVTSKQDAESKEVSISEDESKPSVDSKNDSKDVSKDVSKDDSKDESKTSAGTVGLVDYPDDDDDDNDGNVKKNIDESVTSDKQQTSTSPPPLSPRPIIGKRSRADDDDDDDLLVRARTPRTATNEASLSSNGSTIRLRPKPFL</sequence>
<dbReference type="SUPFAM" id="SSF48371">
    <property type="entry name" value="ARM repeat"/>
    <property type="match status" value="1"/>
</dbReference>
<dbReference type="GO" id="GO:0072542">
    <property type="term" value="F:protein phosphatase activator activity"/>
    <property type="evidence" value="ECO:0007669"/>
    <property type="project" value="TreeGrafter"/>
</dbReference>
<dbReference type="PANTHER" id="PTHR23318">
    <property type="entry name" value="ATP SYNTHASE GAMMA-RELATED"/>
    <property type="match status" value="1"/>
</dbReference>
<evidence type="ECO:0000256" key="3">
    <source>
        <dbReference type="SAM" id="MobiDB-lite"/>
    </source>
</evidence>
<evidence type="ECO:0000313" key="7">
    <source>
        <dbReference type="Proteomes" id="UP000266673"/>
    </source>
</evidence>
<proteinExistence type="predicted"/>
<feature type="compositionally biased region" description="Polar residues" evidence="3">
    <location>
        <begin position="693"/>
        <end position="707"/>
    </location>
</feature>
<comment type="subcellular location">
    <subcellularLocation>
        <location evidence="1">Nucleus</location>
    </subcellularLocation>
</comment>
<dbReference type="GO" id="GO:0005654">
    <property type="term" value="C:nucleoplasm"/>
    <property type="evidence" value="ECO:0007669"/>
    <property type="project" value="TreeGrafter"/>
</dbReference>
<feature type="domain" description="PP4R3 EVH1-like" evidence="5">
    <location>
        <begin position="8"/>
        <end position="107"/>
    </location>
</feature>
<dbReference type="STRING" id="44941.A0A397V614"/>
<accession>A0A397V614</accession>
<gene>
    <name evidence="6" type="ORF">C2G38_2088107</name>
</gene>
<feature type="region of interest" description="Disordered" evidence="3">
    <location>
        <begin position="648"/>
        <end position="845"/>
    </location>
</feature>
<dbReference type="InterPro" id="IPR055236">
    <property type="entry name" value="EVH1_PP4R3"/>
</dbReference>
<keyword evidence="7" id="KW-1185">Reference proteome</keyword>
<dbReference type="InterPro" id="IPR011993">
    <property type="entry name" value="PH-like_dom_sf"/>
</dbReference>
<comment type="caution">
    <text evidence="6">The sequence shown here is derived from an EMBL/GenBank/DDBJ whole genome shotgun (WGS) entry which is preliminary data.</text>
</comment>
<dbReference type="AlphaFoldDB" id="A0A397V614"/>
<feature type="compositionally biased region" description="Acidic residues" evidence="3">
    <location>
        <begin position="676"/>
        <end position="692"/>
    </location>
</feature>
<dbReference type="Gene3D" id="2.30.29.30">
    <property type="entry name" value="Pleckstrin-homology domain (PH domain)/Phosphotyrosine-binding domain (PTB)"/>
    <property type="match status" value="1"/>
</dbReference>
<dbReference type="OrthoDB" id="27483at2759"/>
<name>A0A397V614_9GLOM</name>
<evidence type="ECO:0000256" key="1">
    <source>
        <dbReference type="ARBA" id="ARBA00004123"/>
    </source>
</evidence>
<evidence type="ECO:0000259" key="4">
    <source>
        <dbReference type="Pfam" id="PF04802"/>
    </source>
</evidence>
<dbReference type="InterPro" id="IPR051137">
    <property type="entry name" value="PP4R3-like"/>
</dbReference>
<protein>
    <submittedName>
        <fullName evidence="6">Component of IIS longevity pathway SMK-1-domain-containing protein</fullName>
    </submittedName>
</protein>
<dbReference type="GO" id="GO:0006974">
    <property type="term" value="P:DNA damage response"/>
    <property type="evidence" value="ECO:0007669"/>
    <property type="project" value="TreeGrafter"/>
</dbReference>
<dbReference type="PANTHER" id="PTHR23318:SF0">
    <property type="entry name" value="SERINE_THREONINE-PROTEIN PHOSPHATASE 4 REGULATORY SUBUNIT 3"/>
    <property type="match status" value="1"/>
</dbReference>
<evidence type="ECO:0000259" key="5">
    <source>
        <dbReference type="Pfam" id="PF22972"/>
    </source>
</evidence>
<evidence type="ECO:0000256" key="2">
    <source>
        <dbReference type="ARBA" id="ARBA00023242"/>
    </source>
</evidence>
<feature type="compositionally biased region" description="Basic and acidic residues" evidence="3">
    <location>
        <begin position="708"/>
        <end position="749"/>
    </location>
</feature>
<organism evidence="6 7">
    <name type="scientific">Gigaspora rosea</name>
    <dbReference type="NCBI Taxonomy" id="44941"/>
    <lineage>
        <taxon>Eukaryota</taxon>
        <taxon>Fungi</taxon>
        <taxon>Fungi incertae sedis</taxon>
        <taxon>Mucoromycota</taxon>
        <taxon>Glomeromycotina</taxon>
        <taxon>Glomeromycetes</taxon>
        <taxon>Diversisporales</taxon>
        <taxon>Gigasporaceae</taxon>
        <taxon>Gigaspora</taxon>
    </lineage>
</organism>
<evidence type="ECO:0000313" key="6">
    <source>
        <dbReference type="EMBL" id="RIB17482.1"/>
    </source>
</evidence>
<feature type="compositionally biased region" description="Polar residues" evidence="3">
    <location>
        <begin position="654"/>
        <end position="664"/>
    </location>
</feature>
<dbReference type="InterPro" id="IPR016024">
    <property type="entry name" value="ARM-type_fold"/>
</dbReference>